<keyword evidence="2" id="KW-1185">Reference proteome</keyword>
<dbReference type="Proteomes" id="UP000290809">
    <property type="component" value="Unassembled WGS sequence"/>
</dbReference>
<evidence type="ECO:0000313" key="1">
    <source>
        <dbReference type="EMBL" id="RTG81343.1"/>
    </source>
</evidence>
<organism evidence="1 2">
    <name type="scientific">Schistosoma bovis</name>
    <name type="common">Blood fluke</name>
    <dbReference type="NCBI Taxonomy" id="6184"/>
    <lineage>
        <taxon>Eukaryota</taxon>
        <taxon>Metazoa</taxon>
        <taxon>Spiralia</taxon>
        <taxon>Lophotrochozoa</taxon>
        <taxon>Platyhelminthes</taxon>
        <taxon>Trematoda</taxon>
        <taxon>Digenea</taxon>
        <taxon>Strigeidida</taxon>
        <taxon>Schistosomatoidea</taxon>
        <taxon>Schistosomatidae</taxon>
        <taxon>Schistosoma</taxon>
    </lineage>
</organism>
<name>A0A430Q0U1_SCHBO</name>
<dbReference type="AlphaFoldDB" id="A0A430Q0U1"/>
<comment type="caution">
    <text evidence="1">The sequence shown here is derived from an EMBL/GenBank/DDBJ whole genome shotgun (WGS) entry which is preliminary data.</text>
</comment>
<gene>
    <name evidence="1" type="ORF">DC041_0006414</name>
</gene>
<sequence>MNCTTSTTTIHNNNYRPTTMTSFVMDDQLKSDYYLFNDSNVPMDLSRNSSSSLNHYDKFSTRKNTCCDKCIDPWKRDEHKCVNNEKMIMNKYSVNSTLKEKFNQFMDTTDNSVFSSKKQSLPFCHNSQSVNPELCQTYKNYDEEHRNILTPSKISNNSGNNNTNDHKSRFMIKDILEFQDHPSSAKDDDDNMNNRSKIRSEESVYDSKPIKQFPHPKIIFCNGNNKSVKKIRNKRISFCLKTPTTETFESSICLSSKNMRLIPHLANNVDNNNNYNYNTVNQIEKFQSYMGEEQENRNEDSDTAKISLQNTPKCYSRQYRVDYQRFVQDKKRQNCSTCNLSFCQPVDFVLHIQQVSIHLVESNIIIIIIYNNG</sequence>
<reference evidence="1 2" key="1">
    <citation type="journal article" date="2019" name="PLoS Pathog.">
        <title>Genome sequence of the bovine parasite Schistosoma bovis Tanzania.</title>
        <authorList>
            <person name="Oey H."/>
            <person name="Zakrzewski M."/>
            <person name="Gobert G."/>
            <person name="Gravermann K."/>
            <person name="Stoye J."/>
            <person name="Jones M."/>
            <person name="Mcmanus D."/>
            <person name="Krause L."/>
        </authorList>
    </citation>
    <scope>NUCLEOTIDE SEQUENCE [LARGE SCALE GENOMIC DNA]</scope>
    <source>
        <strain evidence="1 2">TAN1997</strain>
    </source>
</reference>
<proteinExistence type="predicted"/>
<evidence type="ECO:0000313" key="2">
    <source>
        <dbReference type="Proteomes" id="UP000290809"/>
    </source>
</evidence>
<dbReference type="EMBL" id="QMKO01003434">
    <property type="protein sequence ID" value="RTG81343.1"/>
    <property type="molecule type" value="Genomic_DNA"/>
</dbReference>
<protein>
    <submittedName>
        <fullName evidence="1">Uncharacterized protein</fullName>
    </submittedName>
</protein>
<accession>A0A430Q0U1</accession>